<dbReference type="OrthoDB" id="5647572at2"/>
<keyword evidence="2" id="KW-1185">Reference proteome</keyword>
<dbReference type="Proteomes" id="UP000044071">
    <property type="component" value="Unassembled WGS sequence"/>
</dbReference>
<accession>A0A078KU66</accession>
<reference evidence="1 2" key="1">
    <citation type="submission" date="2014-06" db="EMBL/GenBank/DDBJ databases">
        <authorList>
            <person name="Urmite Genomes Urmite Genomes"/>
        </authorList>
    </citation>
    <scope>NUCLEOTIDE SEQUENCE [LARGE SCALE GENOMIC DNA]</scope>
</reference>
<dbReference type="STRING" id="1034943.BN59_00792"/>
<protein>
    <submittedName>
        <fullName evidence="1">Uncharacterized protein</fullName>
    </submittedName>
</protein>
<organism evidence="1 2">
    <name type="scientific">Legionella massiliensis</name>
    <dbReference type="NCBI Taxonomy" id="1034943"/>
    <lineage>
        <taxon>Bacteria</taxon>
        <taxon>Pseudomonadati</taxon>
        <taxon>Pseudomonadota</taxon>
        <taxon>Gammaproteobacteria</taxon>
        <taxon>Legionellales</taxon>
        <taxon>Legionellaceae</taxon>
        <taxon>Legionella</taxon>
    </lineage>
</organism>
<evidence type="ECO:0000313" key="1">
    <source>
        <dbReference type="EMBL" id="CDZ76522.1"/>
    </source>
</evidence>
<sequence>MNTRLVWNFEINQNNLLNFENLSAEREDIRWEARYFWPGETIISLNGLDERFLALSDYEAKHRQDRYALLANHNFNIKQRRMQWLYKPLFAEVEGLRAYGKKIDLDECLADEILPGSNGVRAQDLIEQIEKNQTTVDLVKEALIYKFPSEPTIKLELARLKLKEAVYFSLCVEGRSQFLVSLIAKHLLGTQVSCDYVSFLKQSLTL</sequence>
<dbReference type="eggNOG" id="ENOG502ZV5B">
    <property type="taxonomic scope" value="Bacteria"/>
</dbReference>
<dbReference type="RefSeq" id="WP_043873041.1">
    <property type="nucleotide sequence ID" value="NZ_CCVW01000001.1"/>
</dbReference>
<proteinExistence type="predicted"/>
<dbReference type="EMBL" id="CCSB01000001">
    <property type="protein sequence ID" value="CDZ76522.1"/>
    <property type="molecule type" value="Genomic_DNA"/>
</dbReference>
<evidence type="ECO:0000313" key="2">
    <source>
        <dbReference type="Proteomes" id="UP000044071"/>
    </source>
</evidence>
<name>A0A078KU66_9GAMM</name>
<gene>
    <name evidence="1" type="ORF">BN59_00792</name>
</gene>
<dbReference type="AlphaFoldDB" id="A0A078KU66"/>